<dbReference type="PROSITE" id="PS50112">
    <property type="entry name" value="PAS"/>
    <property type="match status" value="1"/>
</dbReference>
<dbReference type="AlphaFoldDB" id="A0A1S1MWM1"/>
<evidence type="ECO:0000256" key="14">
    <source>
        <dbReference type="PROSITE-ProRule" id="PRU00110"/>
    </source>
</evidence>
<evidence type="ECO:0000259" key="18">
    <source>
        <dbReference type="PROSITE" id="PS50109"/>
    </source>
</evidence>
<dbReference type="InterPro" id="IPR035965">
    <property type="entry name" value="PAS-like_dom_sf"/>
</dbReference>
<dbReference type="InterPro" id="IPR036641">
    <property type="entry name" value="HPT_dom_sf"/>
</dbReference>
<dbReference type="SUPFAM" id="SSF52172">
    <property type="entry name" value="CheY-like"/>
    <property type="match status" value="1"/>
</dbReference>
<proteinExistence type="predicted"/>
<keyword evidence="11 17" id="KW-1133">Transmembrane helix</keyword>
<evidence type="ECO:0000256" key="9">
    <source>
        <dbReference type="ARBA" id="ARBA00022777"/>
    </source>
</evidence>
<feature type="coiled-coil region" evidence="16">
    <location>
        <begin position="365"/>
        <end position="396"/>
    </location>
</feature>
<feature type="modified residue" description="Phosphohistidine" evidence="14">
    <location>
        <position position="1181"/>
    </location>
</feature>
<feature type="domain" description="Histidine kinase" evidence="18">
    <location>
        <begin position="659"/>
        <end position="880"/>
    </location>
</feature>
<dbReference type="InterPro" id="IPR011006">
    <property type="entry name" value="CheY-like_superfamily"/>
</dbReference>
<dbReference type="Proteomes" id="UP000179786">
    <property type="component" value="Unassembled WGS sequence"/>
</dbReference>
<evidence type="ECO:0000256" key="4">
    <source>
        <dbReference type="ARBA" id="ARBA00022475"/>
    </source>
</evidence>
<feature type="domain" description="HPt" evidence="22">
    <location>
        <begin position="1141"/>
        <end position="1238"/>
    </location>
</feature>
<dbReference type="SUPFAM" id="SSF47226">
    <property type="entry name" value="Histidine-containing phosphotransfer domain, HPT domain"/>
    <property type="match status" value="1"/>
</dbReference>
<dbReference type="InterPro" id="IPR036890">
    <property type="entry name" value="HATPase_C_sf"/>
</dbReference>
<dbReference type="InterPro" id="IPR004358">
    <property type="entry name" value="Sig_transdc_His_kin-like_C"/>
</dbReference>
<dbReference type="PROSITE" id="PS50113">
    <property type="entry name" value="PAC"/>
    <property type="match status" value="1"/>
</dbReference>
<keyword evidence="7" id="KW-0808">Transferase</keyword>
<evidence type="ECO:0000256" key="1">
    <source>
        <dbReference type="ARBA" id="ARBA00000085"/>
    </source>
</evidence>
<name>A0A1S1MWM1_9GAMM</name>
<evidence type="ECO:0000313" key="23">
    <source>
        <dbReference type="EMBL" id="OHU90270.1"/>
    </source>
</evidence>
<evidence type="ECO:0000259" key="21">
    <source>
        <dbReference type="PROSITE" id="PS50113"/>
    </source>
</evidence>
<dbReference type="Gene3D" id="1.10.287.130">
    <property type="match status" value="1"/>
</dbReference>
<dbReference type="Gene3D" id="1.20.120.160">
    <property type="entry name" value="HPT domain"/>
    <property type="match status" value="1"/>
</dbReference>
<gene>
    <name evidence="23" type="ORF">BET10_12775</name>
</gene>
<keyword evidence="16" id="KW-0175">Coiled coil</keyword>
<keyword evidence="6 15" id="KW-0597">Phosphoprotein</keyword>
<dbReference type="Pfam" id="PF02518">
    <property type="entry name" value="HATPase_c"/>
    <property type="match status" value="1"/>
</dbReference>
<dbReference type="PANTHER" id="PTHR43047">
    <property type="entry name" value="TWO-COMPONENT HISTIDINE PROTEIN KINASE"/>
    <property type="match status" value="1"/>
</dbReference>
<evidence type="ECO:0000256" key="3">
    <source>
        <dbReference type="ARBA" id="ARBA00012438"/>
    </source>
</evidence>
<dbReference type="InterPro" id="IPR001789">
    <property type="entry name" value="Sig_transdc_resp-reg_receiver"/>
</dbReference>
<dbReference type="InterPro" id="IPR000700">
    <property type="entry name" value="PAS-assoc_C"/>
</dbReference>
<evidence type="ECO:0000256" key="7">
    <source>
        <dbReference type="ARBA" id="ARBA00022679"/>
    </source>
</evidence>
<evidence type="ECO:0000259" key="22">
    <source>
        <dbReference type="PROSITE" id="PS50894"/>
    </source>
</evidence>
<dbReference type="CDD" id="cd00088">
    <property type="entry name" value="HPT"/>
    <property type="match status" value="1"/>
</dbReference>
<evidence type="ECO:0000256" key="5">
    <source>
        <dbReference type="ARBA" id="ARBA00022519"/>
    </source>
</evidence>
<evidence type="ECO:0000313" key="24">
    <source>
        <dbReference type="Proteomes" id="UP000179786"/>
    </source>
</evidence>
<dbReference type="Pfam" id="PF01627">
    <property type="entry name" value="Hpt"/>
    <property type="match status" value="1"/>
</dbReference>
<reference evidence="23 24" key="1">
    <citation type="submission" date="2016-09" db="EMBL/GenBank/DDBJ databases">
        <title>Pseudoalteromonas amylolytica sp. nov., isolated from the surface seawater.</title>
        <authorList>
            <person name="Wu Y.-H."/>
            <person name="Cheng H."/>
            <person name="Jin X.-B."/>
            <person name="Wang C.-S."/>
            <person name="Xu X.-W."/>
        </authorList>
    </citation>
    <scope>NUCLEOTIDE SEQUENCE [LARGE SCALE GENOMIC DNA]</scope>
    <source>
        <strain evidence="23 24">JW1</strain>
    </source>
</reference>
<evidence type="ECO:0000256" key="13">
    <source>
        <dbReference type="ARBA" id="ARBA00023136"/>
    </source>
</evidence>
<sequence>MDDNQEFIPLKKYRRAALTGLLISIIVASFLCLHLYHIKLNRAFNEHRAYFDAIDTQVVQKVAEASNVIDNIFISLDQPLAYEYDQTILRAIQKSDNYYHKLDNDAGEIVARKNGKQPVTVPQNWQQILALGPAFNTALALVPPLDAIGYVKEGQFAFVRRKDTSTSHLLSAMLDGALAPDFSLYNFSTSGRVTIKGRHYFSIAKQSGSARGEYVVLVYDSEDVATWLTDITSAHVQISLINKDKRNLLSDELIQLKPKHQVNQFEPWQGGVQLYTLRSQSPIDLVYEQDEAQFLKPVLFEVLLEFSFLSLFVIATYTLLSWLSNRIFIRPVSYFVSYLTHQDHAPQNTFDYVVPVDWQPWFAKVKQVVMQKQSLLEQLQEHNEMLDEQVKLQQRALSRSLEAKERQAALLNTVLDSVPDLIYFNNIDGSFIGCNRAFEQFLGIEKSQLVGRELADVTNEYPQLLTLEQQMRDERRSITQTIVLDHKSYMLTVSPLLDIHRGLLGSLGVARDVTEQQQAMKALQTSEENFKSAMEYAPNGVILVSLDKSVLVINKAAKRYLSCEDPELNVHLSSLFNSDNYLAISHILSMLLQDNNNVLELSLSQGEPLYWLQLSASLVWDKNKEPKYFVLHLQDITSLTQARLDAERATLAKSRFIANISHEIRTPLNVIQGVIDIVKKQGVSERQSNLLGQVQHASEQLLSMLNSILSFAKVEGQHQELSFAPFCIATLIKDCQDLILPLSEQKQLQLELKVDERIWPTLKNDENKIKQVLLNLLNNAVKYTLTGTITLSLKIVSDTNSEQSIRFSVQDTGVGIKQEDQQRLFDAFTQGDESPARRHEGIGLGLAIVKHEVSKLGGEIALISEPEQGSEFYFTLTLDKVRNEVPHRVMHTLWLCSSRRVTEYMNKPYIDVVHEMQEVFAKLEEQHFDCLIISASDDALTILNSKHTALKSLKHIVIPESVAVVPLQPCPQVTSLSEAIFLQSAYCFLFTHGSETKHPQLPNKKVSGSLCLVVDDNHLNLSITANMLQTLSVNVATQASAESLLEVVTRLQPDLILMDIHMPEIDGYQATQEIRTKLRNFGKPIIALTANSSLGEKDHALSVGMNDYLTKPLSQVKLLETLQIHLNCEGVFFDQEMGLRQMMGNAELLNKMLDKFATMCTEYLQRIDTLNDDNQLQMLAHNIKGAAGGIGFTNLSMAAKSLELHIKEAGTLQHLDFKDALKVHLQQVRQFILMRYKGE</sequence>
<keyword evidence="8 17" id="KW-0812">Transmembrane</keyword>
<dbReference type="PROSITE" id="PS50110">
    <property type="entry name" value="RESPONSE_REGULATORY"/>
    <property type="match status" value="1"/>
</dbReference>
<dbReference type="InterPro" id="IPR013656">
    <property type="entry name" value="PAS_4"/>
</dbReference>
<dbReference type="PROSITE" id="PS50109">
    <property type="entry name" value="HIS_KIN"/>
    <property type="match status" value="1"/>
</dbReference>
<dbReference type="CDD" id="cd16922">
    <property type="entry name" value="HATPase_EvgS-ArcB-TorS-like"/>
    <property type="match status" value="1"/>
</dbReference>
<evidence type="ECO:0000259" key="20">
    <source>
        <dbReference type="PROSITE" id="PS50112"/>
    </source>
</evidence>
<dbReference type="InterPro" id="IPR003661">
    <property type="entry name" value="HisK_dim/P_dom"/>
</dbReference>
<keyword evidence="13 17" id="KW-0472">Membrane</keyword>
<dbReference type="PANTHER" id="PTHR43047:SF72">
    <property type="entry name" value="OSMOSENSING HISTIDINE PROTEIN KINASE SLN1"/>
    <property type="match status" value="1"/>
</dbReference>
<dbReference type="RefSeq" id="WP_070985633.1">
    <property type="nucleotide sequence ID" value="NZ_MKJU01000026.1"/>
</dbReference>
<dbReference type="Pfam" id="PF08448">
    <property type="entry name" value="PAS_4"/>
    <property type="match status" value="1"/>
</dbReference>
<keyword evidence="24" id="KW-1185">Reference proteome</keyword>
<dbReference type="Pfam" id="PF13426">
    <property type="entry name" value="PAS_9"/>
    <property type="match status" value="1"/>
</dbReference>
<feature type="domain" description="Response regulatory" evidence="19">
    <location>
        <begin position="1010"/>
        <end position="1126"/>
    </location>
</feature>
<accession>A0A1S1MWM1</accession>
<evidence type="ECO:0000256" key="15">
    <source>
        <dbReference type="PROSITE-ProRule" id="PRU00169"/>
    </source>
</evidence>
<comment type="subcellular location">
    <subcellularLocation>
        <location evidence="2">Cell inner membrane</location>
        <topology evidence="2">Multi-pass membrane protein</topology>
    </subcellularLocation>
</comment>
<dbReference type="Pfam" id="PF00072">
    <property type="entry name" value="Response_reg"/>
    <property type="match status" value="1"/>
</dbReference>
<evidence type="ECO:0000256" key="17">
    <source>
        <dbReference type="SAM" id="Phobius"/>
    </source>
</evidence>
<dbReference type="InterPro" id="IPR008207">
    <property type="entry name" value="Sig_transdc_His_kin_Hpt_dom"/>
</dbReference>
<dbReference type="NCBIfam" id="TIGR00229">
    <property type="entry name" value="sensory_box"/>
    <property type="match status" value="2"/>
</dbReference>
<keyword evidence="10" id="KW-0547">Nucleotide-binding</keyword>
<dbReference type="SUPFAM" id="SSF55874">
    <property type="entry name" value="ATPase domain of HSP90 chaperone/DNA topoisomerase II/histidine kinase"/>
    <property type="match status" value="1"/>
</dbReference>
<dbReference type="Pfam" id="PF00512">
    <property type="entry name" value="HisKA"/>
    <property type="match status" value="1"/>
</dbReference>
<dbReference type="OrthoDB" id="9810730at2"/>
<dbReference type="EC" id="2.7.13.3" evidence="3"/>
<protein>
    <recommendedName>
        <fullName evidence="3">histidine kinase</fullName>
        <ecNumber evidence="3">2.7.13.3</ecNumber>
    </recommendedName>
</protein>
<dbReference type="GO" id="GO:0000155">
    <property type="term" value="F:phosphorelay sensor kinase activity"/>
    <property type="evidence" value="ECO:0007669"/>
    <property type="project" value="InterPro"/>
</dbReference>
<feature type="modified residue" description="4-aspartylphosphate" evidence="15">
    <location>
        <position position="1059"/>
    </location>
</feature>
<dbReference type="SMART" id="SM00448">
    <property type="entry name" value="REC"/>
    <property type="match status" value="1"/>
</dbReference>
<dbReference type="CDD" id="cd17546">
    <property type="entry name" value="REC_hyHK_CKI1_RcsC-like"/>
    <property type="match status" value="1"/>
</dbReference>
<dbReference type="InterPro" id="IPR003594">
    <property type="entry name" value="HATPase_dom"/>
</dbReference>
<evidence type="ECO:0000256" key="12">
    <source>
        <dbReference type="ARBA" id="ARBA00023012"/>
    </source>
</evidence>
<feature type="domain" description="PAS" evidence="20">
    <location>
        <begin position="407"/>
        <end position="454"/>
    </location>
</feature>
<dbReference type="Gene3D" id="3.30.565.10">
    <property type="entry name" value="Histidine kinase-like ATPase, C-terminal domain"/>
    <property type="match status" value="1"/>
</dbReference>
<dbReference type="SMART" id="SM00091">
    <property type="entry name" value="PAS"/>
    <property type="match status" value="2"/>
</dbReference>
<dbReference type="FunFam" id="3.30.565.10:FF:000010">
    <property type="entry name" value="Sensor histidine kinase RcsC"/>
    <property type="match status" value="1"/>
</dbReference>
<dbReference type="EMBL" id="MKJU01000026">
    <property type="protein sequence ID" value="OHU90270.1"/>
    <property type="molecule type" value="Genomic_DNA"/>
</dbReference>
<feature type="transmembrane region" description="Helical" evidence="17">
    <location>
        <begin position="16"/>
        <end position="38"/>
    </location>
</feature>
<dbReference type="PRINTS" id="PR00344">
    <property type="entry name" value="BCTRLSENSOR"/>
</dbReference>
<evidence type="ECO:0000256" key="6">
    <source>
        <dbReference type="ARBA" id="ARBA00022553"/>
    </source>
</evidence>
<evidence type="ECO:0000256" key="11">
    <source>
        <dbReference type="ARBA" id="ARBA00022989"/>
    </source>
</evidence>
<dbReference type="SUPFAM" id="SSF55785">
    <property type="entry name" value="PYP-like sensor domain (PAS domain)"/>
    <property type="match status" value="2"/>
</dbReference>
<keyword evidence="12" id="KW-0902">Two-component regulatory system</keyword>
<feature type="domain" description="PAC" evidence="21">
    <location>
        <begin position="472"/>
        <end position="525"/>
    </location>
</feature>
<dbReference type="Gene3D" id="3.40.50.2300">
    <property type="match status" value="1"/>
</dbReference>
<dbReference type="CDD" id="cd00130">
    <property type="entry name" value="PAS"/>
    <property type="match status" value="1"/>
</dbReference>
<dbReference type="GO" id="GO:0009927">
    <property type="term" value="F:histidine phosphotransfer kinase activity"/>
    <property type="evidence" value="ECO:0007669"/>
    <property type="project" value="TreeGrafter"/>
</dbReference>
<dbReference type="SUPFAM" id="SSF47384">
    <property type="entry name" value="Homodimeric domain of signal transducing histidine kinase"/>
    <property type="match status" value="1"/>
</dbReference>
<dbReference type="GO" id="GO:0005886">
    <property type="term" value="C:plasma membrane"/>
    <property type="evidence" value="ECO:0007669"/>
    <property type="project" value="UniProtKB-SubCell"/>
</dbReference>
<comment type="catalytic activity">
    <reaction evidence="1">
        <text>ATP + protein L-histidine = ADP + protein N-phospho-L-histidine.</text>
        <dbReference type="EC" id="2.7.13.3"/>
    </reaction>
</comment>
<dbReference type="Gene3D" id="3.30.450.20">
    <property type="entry name" value="PAS domain"/>
    <property type="match status" value="2"/>
</dbReference>
<dbReference type="SMART" id="SM00387">
    <property type="entry name" value="HATPase_c"/>
    <property type="match status" value="1"/>
</dbReference>
<dbReference type="CDD" id="cd00082">
    <property type="entry name" value="HisKA"/>
    <property type="match status" value="1"/>
</dbReference>
<dbReference type="PROSITE" id="PS50894">
    <property type="entry name" value="HPT"/>
    <property type="match status" value="1"/>
</dbReference>
<evidence type="ECO:0000259" key="19">
    <source>
        <dbReference type="PROSITE" id="PS50110"/>
    </source>
</evidence>
<organism evidence="23 24">
    <name type="scientific">Pseudoalteromonas amylolytica</name>
    <dbReference type="NCBI Taxonomy" id="1859457"/>
    <lineage>
        <taxon>Bacteria</taxon>
        <taxon>Pseudomonadati</taxon>
        <taxon>Pseudomonadota</taxon>
        <taxon>Gammaproteobacteria</taxon>
        <taxon>Alteromonadales</taxon>
        <taxon>Pseudoalteromonadaceae</taxon>
        <taxon>Pseudoalteromonas</taxon>
    </lineage>
</organism>
<evidence type="ECO:0000256" key="2">
    <source>
        <dbReference type="ARBA" id="ARBA00004429"/>
    </source>
</evidence>
<evidence type="ECO:0000256" key="16">
    <source>
        <dbReference type="SAM" id="Coils"/>
    </source>
</evidence>
<dbReference type="InterPro" id="IPR000014">
    <property type="entry name" value="PAS"/>
</dbReference>
<dbReference type="SMART" id="SM00388">
    <property type="entry name" value="HisKA"/>
    <property type="match status" value="1"/>
</dbReference>
<keyword evidence="4" id="KW-1003">Cell membrane</keyword>
<keyword evidence="9" id="KW-0418">Kinase</keyword>
<dbReference type="InterPro" id="IPR036097">
    <property type="entry name" value="HisK_dim/P_sf"/>
</dbReference>
<dbReference type="InterPro" id="IPR005467">
    <property type="entry name" value="His_kinase_dom"/>
</dbReference>
<evidence type="ECO:0000256" key="10">
    <source>
        <dbReference type="ARBA" id="ARBA00022840"/>
    </source>
</evidence>
<dbReference type="STRING" id="1859457.BET10_12775"/>
<evidence type="ECO:0000256" key="8">
    <source>
        <dbReference type="ARBA" id="ARBA00022692"/>
    </source>
</evidence>
<comment type="caution">
    <text evidence="23">The sequence shown here is derived from an EMBL/GenBank/DDBJ whole genome shotgun (WGS) entry which is preliminary data.</text>
</comment>
<keyword evidence="10" id="KW-0067">ATP-binding</keyword>
<keyword evidence="5" id="KW-0997">Cell inner membrane</keyword>